<dbReference type="Proteomes" id="UP000521676">
    <property type="component" value="Unassembled WGS sequence"/>
</dbReference>
<dbReference type="SUPFAM" id="SSF51735">
    <property type="entry name" value="NAD(P)-binding Rossmann-fold domains"/>
    <property type="match status" value="1"/>
</dbReference>
<evidence type="ECO:0000313" key="11">
    <source>
        <dbReference type="EMBL" id="WJW68112.1"/>
    </source>
</evidence>
<keyword evidence="6 7" id="KW-0119">Carbohydrate metabolism</keyword>
<dbReference type="PROSITE" id="PS00069">
    <property type="entry name" value="G6P_DEHYDROGENASE"/>
    <property type="match status" value="1"/>
</dbReference>
<dbReference type="Proteomes" id="UP001431572">
    <property type="component" value="Chromosome 2"/>
</dbReference>
<dbReference type="InterPro" id="IPR001282">
    <property type="entry name" value="G6P_DH"/>
</dbReference>
<gene>
    <name evidence="7 10" type="primary">zwf</name>
    <name evidence="10" type="ORF">HXX08_20160</name>
    <name evidence="11" type="ORF">OZ401_003715</name>
</gene>
<name>A0A8T7M7Q6_9CHLR</name>
<dbReference type="SUPFAM" id="SSF55347">
    <property type="entry name" value="Glyceraldehyde-3-phosphate dehydrogenase-like, C-terminal domain"/>
    <property type="match status" value="1"/>
</dbReference>
<dbReference type="GO" id="GO:0009051">
    <property type="term" value="P:pentose-phosphate shunt, oxidative branch"/>
    <property type="evidence" value="ECO:0007669"/>
    <property type="project" value="TreeGrafter"/>
</dbReference>
<feature type="binding site" evidence="7">
    <location>
        <position position="248"/>
    </location>
    <ligand>
        <name>substrate</name>
    </ligand>
</feature>
<reference evidence="11" key="2">
    <citation type="journal article" date="2024" name="Nature">
        <title>Anoxygenic phototroph of the Chloroflexota uses a type I reaction centre.</title>
        <authorList>
            <person name="Tsuji J.M."/>
            <person name="Shaw N.A."/>
            <person name="Nagashima S."/>
            <person name="Venkiteswaran J.J."/>
            <person name="Schiff S.L."/>
            <person name="Watanabe T."/>
            <person name="Fukui M."/>
            <person name="Hanada S."/>
            <person name="Tank M."/>
            <person name="Neufeld J.D."/>
        </authorList>
    </citation>
    <scope>NUCLEOTIDE SEQUENCE</scope>
    <source>
        <strain evidence="11">L227-S17</strain>
    </source>
</reference>
<evidence type="ECO:0000256" key="3">
    <source>
        <dbReference type="ARBA" id="ARBA00022526"/>
    </source>
</evidence>
<dbReference type="PANTHER" id="PTHR23429:SF0">
    <property type="entry name" value="GLUCOSE-6-PHOSPHATE 1-DEHYDROGENASE"/>
    <property type="match status" value="1"/>
</dbReference>
<evidence type="ECO:0000256" key="2">
    <source>
        <dbReference type="ARBA" id="ARBA00009975"/>
    </source>
</evidence>
<dbReference type="GO" id="GO:0050661">
    <property type="term" value="F:NADP binding"/>
    <property type="evidence" value="ECO:0007669"/>
    <property type="project" value="UniProtKB-UniRule"/>
</dbReference>
<dbReference type="NCBIfam" id="TIGR00871">
    <property type="entry name" value="zwf"/>
    <property type="match status" value="1"/>
</dbReference>
<dbReference type="InterPro" id="IPR019796">
    <property type="entry name" value="G6P_DH_AS"/>
</dbReference>
<dbReference type="EMBL" id="JACATZ010000003">
    <property type="protein sequence ID" value="NWJ48175.1"/>
    <property type="molecule type" value="Genomic_DNA"/>
</dbReference>
<dbReference type="RefSeq" id="WP_341470016.1">
    <property type="nucleotide sequence ID" value="NZ_CP128400.1"/>
</dbReference>
<feature type="binding site" evidence="7">
    <location>
        <position position="214"/>
    </location>
    <ligand>
        <name>substrate</name>
    </ligand>
</feature>
<evidence type="ECO:0000256" key="7">
    <source>
        <dbReference type="HAMAP-Rule" id="MF_00966"/>
    </source>
</evidence>
<keyword evidence="4 7" id="KW-0521">NADP</keyword>
<comment type="pathway">
    <text evidence="1 7">Carbohydrate degradation; pentose phosphate pathway; D-ribulose 5-phosphate from D-glucose 6-phosphate (oxidative stage): step 1/3.</text>
</comment>
<dbReference type="InterPro" id="IPR022674">
    <property type="entry name" value="G6P_DH_NAD-bd"/>
</dbReference>
<feature type="binding site" evidence="7">
    <location>
        <position position="180"/>
    </location>
    <ligand>
        <name>NADP(+)</name>
        <dbReference type="ChEBI" id="CHEBI:58349"/>
    </ligand>
</feature>
<feature type="binding site" evidence="7">
    <location>
        <begin position="112"/>
        <end position="113"/>
    </location>
    <ligand>
        <name>NADP(+)</name>
        <dbReference type="ChEBI" id="CHEBI:58349"/>
    </ligand>
</feature>
<feature type="binding site" evidence="7">
    <location>
        <position position="372"/>
    </location>
    <ligand>
        <name>substrate</name>
    </ligand>
</feature>
<dbReference type="GO" id="GO:0006006">
    <property type="term" value="P:glucose metabolic process"/>
    <property type="evidence" value="ECO:0007669"/>
    <property type="project" value="UniProtKB-KW"/>
</dbReference>
<feature type="domain" description="Glucose-6-phosphate dehydrogenase NAD-binding" evidence="8">
    <location>
        <begin position="32"/>
        <end position="219"/>
    </location>
</feature>
<feature type="binding site" evidence="7">
    <location>
        <position position="69"/>
    </location>
    <ligand>
        <name>NADP(+)</name>
        <dbReference type="ChEBI" id="CHEBI:58349"/>
    </ligand>
</feature>
<evidence type="ECO:0000259" key="9">
    <source>
        <dbReference type="Pfam" id="PF02781"/>
    </source>
</evidence>
<dbReference type="EMBL" id="CP128400">
    <property type="protein sequence ID" value="WJW68112.1"/>
    <property type="molecule type" value="Genomic_DNA"/>
</dbReference>
<dbReference type="Gene3D" id="3.30.360.10">
    <property type="entry name" value="Dihydrodipicolinate Reductase, domain 2"/>
    <property type="match status" value="1"/>
</dbReference>
<dbReference type="PRINTS" id="PR00079">
    <property type="entry name" value="G6PDHDRGNASE"/>
</dbReference>
<evidence type="ECO:0000313" key="10">
    <source>
        <dbReference type="EMBL" id="NWJ48175.1"/>
    </source>
</evidence>
<evidence type="ECO:0000313" key="13">
    <source>
        <dbReference type="Proteomes" id="UP001431572"/>
    </source>
</evidence>
<reference evidence="10 12" key="1">
    <citation type="submission" date="2020-06" db="EMBL/GenBank/DDBJ databases">
        <title>Anoxygenic phototrophic Chloroflexota member uses a Type I reaction center.</title>
        <authorList>
            <person name="Tsuji J.M."/>
            <person name="Shaw N.A."/>
            <person name="Nagashima S."/>
            <person name="Venkiteswaran J."/>
            <person name="Schiff S.L."/>
            <person name="Hanada S."/>
            <person name="Tank M."/>
            <person name="Neufeld J.D."/>
        </authorList>
    </citation>
    <scope>NUCLEOTIDE SEQUENCE [LARGE SCALE GENOMIC DNA]</scope>
    <source>
        <strain evidence="10">L227-S17</strain>
    </source>
</reference>
<dbReference type="Pfam" id="PF00479">
    <property type="entry name" value="G6PD_N"/>
    <property type="match status" value="1"/>
</dbReference>
<dbReference type="Pfam" id="PF02781">
    <property type="entry name" value="G6PD_C"/>
    <property type="match status" value="1"/>
</dbReference>
<dbReference type="PANTHER" id="PTHR23429">
    <property type="entry name" value="GLUCOSE-6-PHOSPHATE 1-DEHYDROGENASE G6PD"/>
    <property type="match status" value="1"/>
</dbReference>
<dbReference type="HAMAP" id="MF_00966">
    <property type="entry name" value="G6PD"/>
    <property type="match status" value="1"/>
</dbReference>
<evidence type="ECO:0000313" key="12">
    <source>
        <dbReference type="Proteomes" id="UP000521676"/>
    </source>
</evidence>
<evidence type="ECO:0000256" key="1">
    <source>
        <dbReference type="ARBA" id="ARBA00004937"/>
    </source>
</evidence>
<dbReference type="InterPro" id="IPR022675">
    <property type="entry name" value="G6P_DH_C"/>
</dbReference>
<keyword evidence="13" id="KW-1185">Reference proteome</keyword>
<proteinExistence type="inferred from homology"/>
<protein>
    <recommendedName>
        <fullName evidence="7">Glucose-6-phosphate 1-dehydrogenase</fullName>
        <shortName evidence="7">G6PD</shortName>
        <ecNumber evidence="7">1.1.1.49</ecNumber>
    </recommendedName>
</protein>
<comment type="similarity">
    <text evidence="2 7">Belongs to the glucose-6-phosphate dehydrogenase family.</text>
</comment>
<keyword evidence="5 7" id="KW-0560">Oxidoreductase</keyword>
<dbReference type="Gene3D" id="3.40.50.720">
    <property type="entry name" value="NAD(P)-binding Rossmann-like Domain"/>
    <property type="match status" value="1"/>
</dbReference>
<dbReference type="AlphaFoldDB" id="A0A8T7M7Q6"/>
<dbReference type="GO" id="GO:0004345">
    <property type="term" value="F:glucose-6-phosphate dehydrogenase activity"/>
    <property type="evidence" value="ECO:0007669"/>
    <property type="project" value="UniProtKB-UniRule"/>
</dbReference>
<evidence type="ECO:0000256" key="6">
    <source>
        <dbReference type="ARBA" id="ARBA00023277"/>
    </source>
</evidence>
<organism evidence="10 12">
    <name type="scientific">Candidatus Chlorohelix allophototropha</name>
    <dbReference type="NCBI Taxonomy" id="3003348"/>
    <lineage>
        <taxon>Bacteria</taxon>
        <taxon>Bacillati</taxon>
        <taxon>Chloroflexota</taxon>
        <taxon>Chloroflexia</taxon>
        <taxon>Candidatus Chloroheliales</taxon>
        <taxon>Candidatus Chloroheliaceae</taxon>
        <taxon>Candidatus Chlorohelix</taxon>
    </lineage>
</organism>
<sequence length="519" mass="59280">MTQALTTTATPAINPLRTGMRNERTPEPCVMVIFGATGDLTHRKLIPALYNLAIERYLPANFNVIGFARRPLTDEQFRESLVESINHFSRRRPIMPEVKDQFTQTIHFISSDFQNPEGYQRLSDLLGKLDQEQGTQGNRLFYLATNPSDYPVIIQNLGAVGLARPQRAGSSAWARIIVEKPIGHDLESAQQLNETVAQVFRENQVFRIDHYLGKETVQNILVFRFANSIFEPLWNRRYIDHIQMTVSEELGVEGRGPYYENSGTIRDMVQNHMMQLLSLVCMEPPINFDANSVRDEKVKVLRAIAPLDTDDVVQRTVRGQYGAGVIFGKPVKGYREEERVDPNSVTDTFVAIKLFVENWRWAGVPIYLRTGKRLPKRITEVALQFKPAPHRLFPQTNIEPSVLTLQIQPNDGISMRFGAKVPGQAMQIRPVTMDFRFGQSFGNVATDAYERLILDALLGDSTLFARRDEVEQAWTIVNSITDGWKYLMTPNFPNYESGTWGPKEADDFIEKDGRRWRRL</sequence>
<evidence type="ECO:0000256" key="4">
    <source>
        <dbReference type="ARBA" id="ARBA00022857"/>
    </source>
</evidence>
<evidence type="ECO:0000256" key="5">
    <source>
        <dbReference type="ARBA" id="ARBA00023002"/>
    </source>
</evidence>
<accession>A0A8T7M7Q6</accession>
<keyword evidence="3 7" id="KW-0313">Glucose metabolism</keyword>
<feature type="binding site" evidence="7">
    <location>
        <position position="267"/>
    </location>
    <ligand>
        <name>substrate</name>
    </ligand>
</feature>
<feature type="active site" description="Proton acceptor" evidence="7">
    <location>
        <position position="272"/>
    </location>
</feature>
<comment type="catalytic activity">
    <reaction evidence="7">
        <text>D-glucose 6-phosphate + NADP(+) = 6-phospho-D-glucono-1,5-lactone + NADPH + H(+)</text>
        <dbReference type="Rhea" id="RHEA:15841"/>
        <dbReference type="ChEBI" id="CHEBI:15378"/>
        <dbReference type="ChEBI" id="CHEBI:57783"/>
        <dbReference type="ChEBI" id="CHEBI:57955"/>
        <dbReference type="ChEBI" id="CHEBI:58349"/>
        <dbReference type="ChEBI" id="CHEBI:61548"/>
        <dbReference type="EC" id="1.1.1.49"/>
    </reaction>
</comment>
<dbReference type="GO" id="GO:0005829">
    <property type="term" value="C:cytosol"/>
    <property type="evidence" value="ECO:0007669"/>
    <property type="project" value="TreeGrafter"/>
</dbReference>
<dbReference type="PIRSF" id="PIRSF000110">
    <property type="entry name" value="G6PD"/>
    <property type="match status" value="1"/>
</dbReference>
<dbReference type="EC" id="1.1.1.49" evidence="7"/>
<feature type="domain" description="Glucose-6-phosphate dehydrogenase C-terminal" evidence="9">
    <location>
        <begin position="221"/>
        <end position="517"/>
    </location>
</feature>
<feature type="binding site" evidence="7">
    <location>
        <position position="210"/>
    </location>
    <ligand>
        <name>substrate</name>
    </ligand>
</feature>
<evidence type="ECO:0000259" key="8">
    <source>
        <dbReference type="Pfam" id="PF00479"/>
    </source>
</evidence>
<comment type="caution">
    <text evidence="7">Lacks conserved residue(s) required for the propagation of feature annotation.</text>
</comment>
<dbReference type="InterPro" id="IPR036291">
    <property type="entry name" value="NAD(P)-bd_dom_sf"/>
</dbReference>
<comment type="function">
    <text evidence="7">Catalyzes the oxidation of glucose 6-phosphate to 6-phosphogluconolactone.</text>
</comment>